<dbReference type="GO" id="GO:0048038">
    <property type="term" value="F:quinone binding"/>
    <property type="evidence" value="ECO:0007669"/>
    <property type="project" value="UniProtKB-UniRule"/>
</dbReference>
<keyword evidence="2" id="KW-0520">NAD</keyword>
<dbReference type="STRING" id="441209.GCA_001870665_00722"/>
<dbReference type="AlphaFoldDB" id="A0A2K8K604"/>
<dbReference type="PANTHER" id="PTHR33269:SF17">
    <property type="entry name" value="NADH-UBIQUINONE OXIDOREDUCTASE CHAIN 6"/>
    <property type="match status" value="1"/>
</dbReference>
<dbReference type="Pfam" id="PF00499">
    <property type="entry name" value="Oxidored_q3"/>
    <property type="match status" value="1"/>
</dbReference>
<keyword evidence="2" id="KW-1003">Cell membrane</keyword>
<dbReference type="RefSeq" id="WP_071479826.1">
    <property type="nucleotide sequence ID" value="NZ_CP024899.1"/>
</dbReference>
<comment type="catalytic activity">
    <reaction evidence="2">
        <text>a quinone + NADH + 5 H(+)(in) = a quinol + NAD(+) + 4 H(+)(out)</text>
        <dbReference type="Rhea" id="RHEA:57888"/>
        <dbReference type="ChEBI" id="CHEBI:15378"/>
        <dbReference type="ChEBI" id="CHEBI:24646"/>
        <dbReference type="ChEBI" id="CHEBI:57540"/>
        <dbReference type="ChEBI" id="CHEBI:57945"/>
        <dbReference type="ChEBI" id="CHEBI:132124"/>
    </reaction>
</comment>
<name>A0A2K8K604_9RHOB</name>
<keyword evidence="2" id="KW-0472">Membrane</keyword>
<dbReference type="PANTHER" id="PTHR33269">
    <property type="entry name" value="NADH-UBIQUINONE OXIDOREDUCTASE CHAIN 6"/>
    <property type="match status" value="1"/>
</dbReference>
<evidence type="ECO:0000256" key="1">
    <source>
        <dbReference type="ARBA" id="ARBA00005698"/>
    </source>
</evidence>
<sequence length="172" mass="17972">MSWGFAIWAATLALAAAVLSVTRASAVHALLLLLASLLALGAAFFAMSANFAGVIQLLIYAGAVVAVFVFVVMTVDASETAMAHERKLLRSAWRWPALFVGLSVIPILFGIGGGAMDAGAPAAADTRELGLLLFGDWGVATELVALMLIAGMIGVRHLGRSLGPRLRERGRE</sequence>
<protein>
    <recommendedName>
        <fullName evidence="2">NADH-quinone oxidoreductase subunit J</fullName>
        <ecNumber evidence="2">7.1.1.-</ecNumber>
    </recommendedName>
</protein>
<gene>
    <name evidence="3" type="ORF">BG454_02515</name>
</gene>
<feature type="transmembrane region" description="Helical" evidence="2">
    <location>
        <begin position="53"/>
        <end position="75"/>
    </location>
</feature>
<evidence type="ECO:0000313" key="4">
    <source>
        <dbReference type="Proteomes" id="UP000228948"/>
    </source>
</evidence>
<dbReference type="InterPro" id="IPR001457">
    <property type="entry name" value="NADH_UbQ/plastoQ_OxRdtase_su6"/>
</dbReference>
<dbReference type="EMBL" id="CP024899">
    <property type="protein sequence ID" value="ATX64849.1"/>
    <property type="molecule type" value="Genomic_DNA"/>
</dbReference>
<reference evidence="3 4" key="1">
    <citation type="submission" date="2017-11" db="EMBL/GenBank/DDBJ databases">
        <title>Revised Sequence and Annotation of the Rhodobaca barguzinensis strain alga05 Genome.</title>
        <authorList>
            <person name="Kopejtka K."/>
            <person name="Tomasch J.M."/>
            <person name="Bunk B."/>
            <person name="Koblizek M."/>
        </authorList>
    </citation>
    <scope>NUCLEOTIDE SEQUENCE [LARGE SCALE GENOMIC DNA]</scope>
    <source>
        <strain evidence="4">alga05</strain>
    </source>
</reference>
<keyword evidence="2" id="KW-0812">Transmembrane</keyword>
<feature type="transmembrane region" description="Helical" evidence="2">
    <location>
        <begin position="6"/>
        <end position="22"/>
    </location>
</feature>
<keyword evidence="2" id="KW-1133">Transmembrane helix</keyword>
<dbReference type="EC" id="7.1.1.-" evidence="2"/>
<comment type="subcellular location">
    <subcellularLocation>
        <location evidence="2">Cell membrane</location>
        <topology evidence="2">Multi-pass membrane protein</topology>
    </subcellularLocation>
</comment>
<dbReference type="Gene3D" id="1.20.120.1200">
    <property type="entry name" value="NADH-ubiquinone/plastoquinone oxidoreductase chain 6, subunit NuoJ"/>
    <property type="match status" value="1"/>
</dbReference>
<keyword evidence="2" id="KW-0874">Quinone</keyword>
<evidence type="ECO:0000256" key="2">
    <source>
        <dbReference type="RuleBase" id="RU004429"/>
    </source>
</evidence>
<dbReference type="OrthoDB" id="8138833at2"/>
<proteinExistence type="inferred from homology"/>
<keyword evidence="4" id="KW-1185">Reference proteome</keyword>
<accession>A0A2K8K604</accession>
<comment type="function">
    <text evidence="2">NDH-1 shuttles electrons from NADH, via FMN and iron-sulfur (Fe-S) centers, to quinones in the respiratory chain. Couples the redox reaction to proton translocation (for every two electrons transferred, four hydrogen ions are translocated across the cytoplasmic membrane), and thus conserves the redox energy in a proton gradient.</text>
</comment>
<dbReference type="InterPro" id="IPR042106">
    <property type="entry name" value="Nuo/plastoQ_OxRdtase_6_NuoJ"/>
</dbReference>
<evidence type="ECO:0000313" key="3">
    <source>
        <dbReference type="EMBL" id="ATX64849.1"/>
    </source>
</evidence>
<organism evidence="3 4">
    <name type="scientific">Roseinatronobacter bogoriensis subsp. barguzinensis</name>
    <dbReference type="NCBI Taxonomy" id="441209"/>
    <lineage>
        <taxon>Bacteria</taxon>
        <taxon>Pseudomonadati</taxon>
        <taxon>Pseudomonadota</taxon>
        <taxon>Alphaproteobacteria</taxon>
        <taxon>Rhodobacterales</taxon>
        <taxon>Paracoccaceae</taxon>
        <taxon>Roseinatronobacter</taxon>
    </lineage>
</organism>
<comment type="similarity">
    <text evidence="1 2">Belongs to the complex I subunit 6 family.</text>
</comment>
<dbReference type="KEGG" id="rbg:BG454_02515"/>
<feature type="transmembrane region" description="Helical" evidence="2">
    <location>
        <begin position="137"/>
        <end position="159"/>
    </location>
</feature>
<dbReference type="GO" id="GO:0005886">
    <property type="term" value="C:plasma membrane"/>
    <property type="evidence" value="ECO:0007669"/>
    <property type="project" value="UniProtKB-SubCell"/>
</dbReference>
<feature type="transmembrane region" description="Helical" evidence="2">
    <location>
        <begin position="29"/>
        <end position="47"/>
    </location>
</feature>
<dbReference type="GO" id="GO:0008137">
    <property type="term" value="F:NADH dehydrogenase (ubiquinone) activity"/>
    <property type="evidence" value="ECO:0007669"/>
    <property type="project" value="UniProtKB-UniRule"/>
</dbReference>
<feature type="transmembrane region" description="Helical" evidence="2">
    <location>
        <begin position="95"/>
        <end position="117"/>
    </location>
</feature>
<dbReference type="Proteomes" id="UP000228948">
    <property type="component" value="Chromosome"/>
</dbReference>